<comment type="caution">
    <text evidence="1">The sequence shown here is derived from an EMBL/GenBank/DDBJ whole genome shotgun (WGS) entry which is preliminary data.</text>
</comment>
<name>A0A3M7RPQ7_BRAPC</name>
<keyword evidence="2" id="KW-1185">Reference proteome</keyword>
<proteinExistence type="predicted"/>
<sequence length="64" mass="7742">MKLNFFKNVNSFPRIFQNIMIKKKIQKLNTFDLQNVCLTYSALIYLLSKPFFIFSNRIFPPFIF</sequence>
<protein>
    <submittedName>
        <fullName evidence="1">Uncharacterized protein</fullName>
    </submittedName>
</protein>
<reference evidence="1 2" key="1">
    <citation type="journal article" date="2018" name="Sci. Rep.">
        <title>Genomic signatures of local adaptation to the degree of environmental predictability in rotifers.</title>
        <authorList>
            <person name="Franch-Gras L."/>
            <person name="Hahn C."/>
            <person name="Garcia-Roger E.M."/>
            <person name="Carmona M.J."/>
            <person name="Serra M."/>
            <person name="Gomez A."/>
        </authorList>
    </citation>
    <scope>NUCLEOTIDE SEQUENCE [LARGE SCALE GENOMIC DNA]</scope>
    <source>
        <strain evidence="1">HYR1</strain>
    </source>
</reference>
<organism evidence="1 2">
    <name type="scientific">Brachionus plicatilis</name>
    <name type="common">Marine rotifer</name>
    <name type="synonym">Brachionus muelleri</name>
    <dbReference type="NCBI Taxonomy" id="10195"/>
    <lineage>
        <taxon>Eukaryota</taxon>
        <taxon>Metazoa</taxon>
        <taxon>Spiralia</taxon>
        <taxon>Gnathifera</taxon>
        <taxon>Rotifera</taxon>
        <taxon>Eurotatoria</taxon>
        <taxon>Monogononta</taxon>
        <taxon>Pseudotrocha</taxon>
        <taxon>Ploima</taxon>
        <taxon>Brachionidae</taxon>
        <taxon>Brachionus</taxon>
    </lineage>
</organism>
<evidence type="ECO:0000313" key="2">
    <source>
        <dbReference type="Proteomes" id="UP000276133"/>
    </source>
</evidence>
<gene>
    <name evidence="1" type="ORF">BpHYR1_032944</name>
</gene>
<evidence type="ECO:0000313" key="1">
    <source>
        <dbReference type="EMBL" id="RNA25521.1"/>
    </source>
</evidence>
<dbReference type="EMBL" id="REGN01002910">
    <property type="protein sequence ID" value="RNA25521.1"/>
    <property type="molecule type" value="Genomic_DNA"/>
</dbReference>
<dbReference type="Proteomes" id="UP000276133">
    <property type="component" value="Unassembled WGS sequence"/>
</dbReference>
<accession>A0A3M7RPQ7</accession>
<dbReference type="AlphaFoldDB" id="A0A3M7RPQ7"/>